<dbReference type="Pfam" id="PF11297">
    <property type="entry name" value="DUF3098"/>
    <property type="match status" value="1"/>
</dbReference>
<evidence type="ECO:0000313" key="3">
    <source>
        <dbReference type="Proteomes" id="UP000252172"/>
    </source>
</evidence>
<evidence type="ECO:0000256" key="1">
    <source>
        <dbReference type="SAM" id="Phobius"/>
    </source>
</evidence>
<keyword evidence="1" id="KW-1133">Transmembrane helix</keyword>
<dbReference type="AlphaFoldDB" id="A0A368MXI7"/>
<feature type="transmembrane region" description="Helical" evidence="1">
    <location>
        <begin position="36"/>
        <end position="54"/>
    </location>
</feature>
<proteinExistence type="predicted"/>
<dbReference type="InterPro" id="IPR021448">
    <property type="entry name" value="DUF3098"/>
</dbReference>
<sequence>MAKKNTAFSAEKFGASKSDNVSQNHPFYFGKENFKWMLIGLILIIAGFILMMGADANTVDGVYNPEVWNEGIFSFRRIRLAPLLVIAGFAVQVYAILKRNKK</sequence>
<gene>
    <name evidence="2" type="ORF">DQ356_09550</name>
</gene>
<dbReference type="OrthoDB" id="963379at2"/>
<dbReference type="RefSeq" id="WP_114304256.1">
    <property type="nucleotide sequence ID" value="NZ_QPIE01000006.1"/>
</dbReference>
<organism evidence="2 3">
    <name type="scientific">Chryseobacterium lacus</name>
    <dbReference type="NCBI Taxonomy" id="2058346"/>
    <lineage>
        <taxon>Bacteria</taxon>
        <taxon>Pseudomonadati</taxon>
        <taxon>Bacteroidota</taxon>
        <taxon>Flavobacteriia</taxon>
        <taxon>Flavobacteriales</taxon>
        <taxon>Weeksellaceae</taxon>
        <taxon>Chryseobacterium group</taxon>
        <taxon>Chryseobacterium</taxon>
    </lineage>
</organism>
<reference evidence="2 3" key="1">
    <citation type="submission" date="2018-07" db="EMBL/GenBank/DDBJ databases">
        <title>Chryseobacterium lacus sp. nov., isolated from lake water.</title>
        <authorList>
            <person name="Li C.-M."/>
        </authorList>
    </citation>
    <scope>NUCLEOTIDE SEQUENCE [LARGE SCALE GENOMIC DNA]</scope>
    <source>
        <strain evidence="2 3">YLOS41</strain>
    </source>
</reference>
<dbReference type="EMBL" id="QPIE01000006">
    <property type="protein sequence ID" value="RCU42563.1"/>
    <property type="molecule type" value="Genomic_DNA"/>
</dbReference>
<keyword evidence="1" id="KW-0812">Transmembrane</keyword>
<evidence type="ECO:0000313" key="2">
    <source>
        <dbReference type="EMBL" id="RCU42563.1"/>
    </source>
</evidence>
<feature type="transmembrane region" description="Helical" evidence="1">
    <location>
        <begin position="78"/>
        <end position="97"/>
    </location>
</feature>
<name>A0A368MXI7_9FLAO</name>
<keyword evidence="3" id="KW-1185">Reference proteome</keyword>
<comment type="caution">
    <text evidence="2">The sequence shown here is derived from an EMBL/GenBank/DDBJ whole genome shotgun (WGS) entry which is preliminary data.</text>
</comment>
<accession>A0A368MXI7</accession>
<keyword evidence="1" id="KW-0472">Membrane</keyword>
<protein>
    <submittedName>
        <fullName evidence="2">DUF3098 domain-containing protein</fullName>
    </submittedName>
</protein>
<dbReference type="Proteomes" id="UP000252172">
    <property type="component" value="Unassembled WGS sequence"/>
</dbReference>